<proteinExistence type="predicted"/>
<dbReference type="EMBL" id="HBUF01497759">
    <property type="protein sequence ID" value="CAG6745500.1"/>
    <property type="molecule type" value="Transcribed_RNA"/>
</dbReference>
<feature type="transmembrane region" description="Helical" evidence="1">
    <location>
        <begin position="85"/>
        <end position="106"/>
    </location>
</feature>
<accession>A0A8D9EBC5</accession>
<protein>
    <submittedName>
        <fullName evidence="2">Uncharacterized protein</fullName>
    </submittedName>
</protein>
<evidence type="ECO:0000256" key="1">
    <source>
        <dbReference type="SAM" id="Phobius"/>
    </source>
</evidence>
<keyword evidence="1" id="KW-1133">Transmembrane helix</keyword>
<sequence>MFTCRFFLFATVFLCLLDSFSVLETSLFVKLCWVFSNRFLYPKTFLLGLENNEVGFFQSVFTVFLTALGIGLLVLVLIRFFFSWACFVFNFCLAELNLDFVDFFFFGSFTSFPKLSLSFPARGSNFCIKF</sequence>
<dbReference type="AlphaFoldDB" id="A0A8D9EBC5"/>
<keyword evidence="1" id="KW-0812">Transmembrane</keyword>
<name>A0A8D9EBC5_9HEMI</name>
<evidence type="ECO:0000313" key="2">
    <source>
        <dbReference type="EMBL" id="CAG6745500.1"/>
    </source>
</evidence>
<keyword evidence="1" id="KW-0472">Membrane</keyword>
<organism evidence="2">
    <name type="scientific">Cacopsylla melanoneura</name>
    <dbReference type="NCBI Taxonomy" id="428564"/>
    <lineage>
        <taxon>Eukaryota</taxon>
        <taxon>Metazoa</taxon>
        <taxon>Ecdysozoa</taxon>
        <taxon>Arthropoda</taxon>
        <taxon>Hexapoda</taxon>
        <taxon>Insecta</taxon>
        <taxon>Pterygota</taxon>
        <taxon>Neoptera</taxon>
        <taxon>Paraneoptera</taxon>
        <taxon>Hemiptera</taxon>
        <taxon>Sternorrhyncha</taxon>
        <taxon>Psylloidea</taxon>
        <taxon>Psyllidae</taxon>
        <taxon>Psyllinae</taxon>
        <taxon>Cacopsylla</taxon>
    </lineage>
</organism>
<reference evidence="2" key="1">
    <citation type="submission" date="2021-05" db="EMBL/GenBank/DDBJ databases">
        <authorList>
            <person name="Alioto T."/>
            <person name="Alioto T."/>
            <person name="Gomez Garrido J."/>
        </authorList>
    </citation>
    <scope>NUCLEOTIDE SEQUENCE</scope>
</reference>
<feature type="transmembrane region" description="Helical" evidence="1">
    <location>
        <begin position="56"/>
        <end position="78"/>
    </location>
</feature>